<name>A0A514D488_9VIRU</name>
<gene>
    <name evidence="1" type="ORF">H4Rhizo45594_000003</name>
</gene>
<organism evidence="1">
    <name type="scientific">Leviviridae sp</name>
    <dbReference type="NCBI Taxonomy" id="2027243"/>
    <lineage>
        <taxon>Viruses</taxon>
        <taxon>Riboviria</taxon>
        <taxon>Orthornavirae</taxon>
        <taxon>Lenarviricota</taxon>
        <taxon>Leviviricetes</taxon>
        <taxon>Norzivirales</taxon>
        <taxon>Fiersviridae</taxon>
    </lineage>
</organism>
<accession>A0A514D488</accession>
<evidence type="ECO:0000313" key="1">
    <source>
        <dbReference type="EMBL" id="QDH88438.1"/>
    </source>
</evidence>
<reference evidence="1" key="1">
    <citation type="submission" date="2019-05" db="EMBL/GenBank/DDBJ databases">
        <title>Metatranscriptomic reconstruction reveals RNA viruses with the potential to shape carbon cycling in soil.</title>
        <authorList>
            <person name="Starr E.P."/>
            <person name="Nuccio E."/>
            <person name="Pett-Ridge J."/>
            <person name="Banfield J.F."/>
            <person name="Firestone M.K."/>
        </authorList>
    </citation>
    <scope>NUCLEOTIDE SEQUENCE</scope>
    <source>
        <strain evidence="1">H4_Rhizo_45_scaffold_594</strain>
    </source>
</reference>
<proteinExistence type="predicted"/>
<dbReference type="EMBL" id="MN034083">
    <property type="protein sequence ID" value="QDH88438.1"/>
    <property type="molecule type" value="Genomic_RNA"/>
</dbReference>
<sequence>MPTMASITVKKADGTTDIVYDALNASGGDASPAVWRQDTGAAAGLPVGLRAQFKVLSQWNGPKTARQVKFNFSYPYATQDSTTTLYSSTDRVVLDGIITVPQAIPATGINEACAQVLNLLASALIKSSAQAGYAPV</sequence>
<protein>
    <submittedName>
        <fullName evidence="1">Uncharacterized protein</fullName>
    </submittedName>
</protein>